<dbReference type="Proteomes" id="UP000178264">
    <property type="component" value="Unassembled WGS sequence"/>
</dbReference>
<evidence type="ECO:0000313" key="2">
    <source>
        <dbReference type="Proteomes" id="UP000178264"/>
    </source>
</evidence>
<protein>
    <recommendedName>
        <fullName evidence="3">Guanylate kinase-like domain-containing protein</fullName>
    </recommendedName>
</protein>
<dbReference type="AlphaFoldDB" id="A0A1F7VEC3"/>
<evidence type="ECO:0000313" key="1">
    <source>
        <dbReference type="EMBL" id="OGL88805.1"/>
    </source>
</evidence>
<organism evidence="1 2">
    <name type="scientific">Candidatus Uhrbacteria bacterium RIFCSPLOWO2_02_FULL_49_11</name>
    <dbReference type="NCBI Taxonomy" id="1802409"/>
    <lineage>
        <taxon>Bacteria</taxon>
        <taxon>Candidatus Uhriibacteriota</taxon>
    </lineage>
</organism>
<accession>A0A1F7VEC3</accession>
<proteinExistence type="predicted"/>
<name>A0A1F7VEC3_9BACT</name>
<sequence>MKVYAFIGKTGAGKSTLIRHAFPDSHTVDVWLFLRNYLTDGFIPEAITIAGYQDVYQYVHRYGKDSPNANIVIELGANHAAFNISELKRLQQEGDDVYIFLCIASIATCRERARHKDIFLNDENMERSLQRDFPNPHLSLLQSTSLPYIILHTEQSMSDNLNIIKSCLHGGITE</sequence>
<dbReference type="SUPFAM" id="SSF52540">
    <property type="entry name" value="P-loop containing nucleoside triphosphate hydrolases"/>
    <property type="match status" value="1"/>
</dbReference>
<dbReference type="EMBL" id="MGER01000010">
    <property type="protein sequence ID" value="OGL88805.1"/>
    <property type="molecule type" value="Genomic_DNA"/>
</dbReference>
<reference evidence="1 2" key="1">
    <citation type="journal article" date="2016" name="Nat. Commun.">
        <title>Thousands of microbial genomes shed light on interconnected biogeochemical processes in an aquifer system.</title>
        <authorList>
            <person name="Anantharaman K."/>
            <person name="Brown C.T."/>
            <person name="Hug L.A."/>
            <person name="Sharon I."/>
            <person name="Castelle C.J."/>
            <person name="Probst A.J."/>
            <person name="Thomas B.C."/>
            <person name="Singh A."/>
            <person name="Wilkins M.J."/>
            <person name="Karaoz U."/>
            <person name="Brodie E.L."/>
            <person name="Williams K.H."/>
            <person name="Hubbard S.S."/>
            <person name="Banfield J.F."/>
        </authorList>
    </citation>
    <scope>NUCLEOTIDE SEQUENCE [LARGE SCALE GENOMIC DNA]</scope>
</reference>
<comment type="caution">
    <text evidence="1">The sequence shown here is derived from an EMBL/GenBank/DDBJ whole genome shotgun (WGS) entry which is preliminary data.</text>
</comment>
<gene>
    <name evidence="1" type="ORF">A3I42_04005</name>
</gene>
<evidence type="ECO:0008006" key="3">
    <source>
        <dbReference type="Google" id="ProtNLM"/>
    </source>
</evidence>
<dbReference type="InterPro" id="IPR027417">
    <property type="entry name" value="P-loop_NTPase"/>
</dbReference>